<dbReference type="OrthoDB" id="5132737at2759"/>
<keyword evidence="4" id="KW-1185">Reference proteome</keyword>
<feature type="compositionally biased region" description="Polar residues" evidence="1">
    <location>
        <begin position="138"/>
        <end position="158"/>
    </location>
</feature>
<dbReference type="EMBL" id="QGMJ01001442">
    <property type="protein sequence ID" value="TVY31527.1"/>
    <property type="molecule type" value="Genomic_DNA"/>
</dbReference>
<accession>A0A8H8U4Q0</accession>
<feature type="domain" description="DUF7924" evidence="2">
    <location>
        <begin position="1"/>
        <end position="90"/>
    </location>
</feature>
<evidence type="ECO:0000313" key="3">
    <source>
        <dbReference type="EMBL" id="TVY31527.1"/>
    </source>
</evidence>
<feature type="region of interest" description="Disordered" evidence="1">
    <location>
        <begin position="98"/>
        <end position="182"/>
    </location>
</feature>
<proteinExistence type="predicted"/>
<dbReference type="PANTHER" id="PTHR42470:SF2">
    <property type="match status" value="1"/>
</dbReference>
<evidence type="ECO:0000256" key="1">
    <source>
        <dbReference type="SAM" id="MobiDB-lite"/>
    </source>
</evidence>
<dbReference type="PANTHER" id="PTHR42470">
    <property type="entry name" value="VAST DOMAIN-CONTAINING PROTEIN"/>
    <property type="match status" value="1"/>
</dbReference>
<name>A0A8H8U4Q0_9HELO</name>
<dbReference type="Proteomes" id="UP000462212">
    <property type="component" value="Unassembled WGS sequence"/>
</dbReference>
<reference evidence="3 4" key="1">
    <citation type="submission" date="2018-05" db="EMBL/GenBank/DDBJ databases">
        <title>Genome sequencing and assembly of the regulated plant pathogen Lachnellula willkommii and related sister species for the development of diagnostic species identification markers.</title>
        <authorList>
            <person name="Giroux E."/>
            <person name="Bilodeau G."/>
        </authorList>
    </citation>
    <scope>NUCLEOTIDE SEQUENCE [LARGE SCALE GENOMIC DNA]</scope>
    <source>
        <strain evidence="3 4">CBS 197.66</strain>
    </source>
</reference>
<organism evidence="3 4">
    <name type="scientific">Lachnellula subtilissima</name>
    <dbReference type="NCBI Taxonomy" id="602034"/>
    <lineage>
        <taxon>Eukaryota</taxon>
        <taxon>Fungi</taxon>
        <taxon>Dikarya</taxon>
        <taxon>Ascomycota</taxon>
        <taxon>Pezizomycotina</taxon>
        <taxon>Leotiomycetes</taxon>
        <taxon>Helotiales</taxon>
        <taxon>Lachnaceae</taxon>
        <taxon>Lachnellula</taxon>
    </lineage>
</organism>
<sequence>MAVRGVVELFRLVKREKELHREILAFLVSHNHRTVRIYGHYPVIDGNKTTFYRHPIYEFSFTALDGKEKWTAYKFTKNMPTHLKRICSVINNLPLDPDFKVSEQSEPGESGLSQGLESHHLSDQSSYNAASLLEEADSQSSRVSSREVTPNTSLSQRINGKAFKKPKKRARPIELHQSQDAS</sequence>
<dbReference type="InterPro" id="IPR057684">
    <property type="entry name" value="DUF7924"/>
</dbReference>
<evidence type="ECO:0000313" key="4">
    <source>
        <dbReference type="Proteomes" id="UP000462212"/>
    </source>
</evidence>
<comment type="caution">
    <text evidence="3">The sequence shown here is derived from an EMBL/GenBank/DDBJ whole genome shotgun (WGS) entry which is preliminary data.</text>
</comment>
<protein>
    <recommendedName>
        <fullName evidence="2">DUF7924 domain-containing protein</fullName>
    </recommendedName>
</protein>
<dbReference type="AlphaFoldDB" id="A0A8H8U4Q0"/>
<gene>
    <name evidence="3" type="ORF">LSUB1_G008300</name>
</gene>
<feature type="compositionally biased region" description="Polar residues" evidence="1">
    <location>
        <begin position="104"/>
        <end position="116"/>
    </location>
</feature>
<dbReference type="Pfam" id="PF25545">
    <property type="entry name" value="DUF7924"/>
    <property type="match status" value="1"/>
</dbReference>
<evidence type="ECO:0000259" key="2">
    <source>
        <dbReference type="Pfam" id="PF25545"/>
    </source>
</evidence>